<evidence type="ECO:0000313" key="4">
    <source>
        <dbReference type="Proteomes" id="UP001501706"/>
    </source>
</evidence>
<dbReference type="PANTHER" id="PTHR48207:SF3">
    <property type="entry name" value="SUCCINATE--HYDROXYMETHYLGLUTARATE COA-TRANSFERASE"/>
    <property type="match status" value="1"/>
</dbReference>
<dbReference type="InterPro" id="IPR003673">
    <property type="entry name" value="CoA-Trfase_fam_III"/>
</dbReference>
<name>A0ABN1CGF8_9BURK</name>
<accession>A0ABN1CGF8</accession>
<keyword evidence="4" id="KW-1185">Reference proteome</keyword>
<comment type="caution">
    <text evidence="3">The sequence shown here is derived from an EMBL/GenBank/DDBJ whole genome shotgun (WGS) entry which is preliminary data.</text>
</comment>
<dbReference type="Proteomes" id="UP001501706">
    <property type="component" value="Unassembled WGS sequence"/>
</dbReference>
<dbReference type="Gene3D" id="3.30.1540.10">
    <property type="entry name" value="formyl-coa transferase, domain 3"/>
    <property type="match status" value="1"/>
</dbReference>
<dbReference type="InterPro" id="IPR050483">
    <property type="entry name" value="CoA-transferase_III_domain"/>
</dbReference>
<dbReference type="PANTHER" id="PTHR48207">
    <property type="entry name" value="SUCCINATE--HYDROXYMETHYLGLUTARATE COA-TRANSFERASE"/>
    <property type="match status" value="1"/>
</dbReference>
<dbReference type="InterPro" id="IPR023606">
    <property type="entry name" value="CoA-Trfase_III_dom_1_sf"/>
</dbReference>
<dbReference type="EMBL" id="BAAAEN010000017">
    <property type="protein sequence ID" value="GAA0518604.1"/>
    <property type="molecule type" value="Genomic_DNA"/>
</dbReference>
<dbReference type="Gene3D" id="3.40.50.10540">
    <property type="entry name" value="Crotonobetainyl-coa:carnitine coa-transferase, domain 1"/>
    <property type="match status" value="1"/>
</dbReference>
<keyword evidence="1" id="KW-0808">Transferase</keyword>
<reference evidence="3 4" key="1">
    <citation type="journal article" date="2019" name="Int. J. Syst. Evol. Microbiol.">
        <title>The Global Catalogue of Microorganisms (GCM) 10K type strain sequencing project: providing services to taxonomists for standard genome sequencing and annotation.</title>
        <authorList>
            <consortium name="The Broad Institute Genomics Platform"/>
            <consortium name="The Broad Institute Genome Sequencing Center for Infectious Disease"/>
            <person name="Wu L."/>
            <person name="Ma J."/>
        </authorList>
    </citation>
    <scope>NUCLEOTIDE SEQUENCE [LARGE SCALE GENOMIC DNA]</scope>
    <source>
        <strain evidence="3 4">JCM 14330</strain>
    </source>
</reference>
<sequence length="425" mass="46006">MTAPFPEPLLMTEPASHACPPPTPPTGALDGVRILDLSRVLGGPYCTMILGDHGAEIIKVEPPQGDDTRGWGPPFAGTDAERGDASYFIGVNRNKRSMVLDLSRESGRAVLLRLLEEADVLVENFKPGTMEAWGLGYERDLAPRFPRLIHCRVSGFGGHGPLGNLPGYDAVLQAMSGLMSVNGTPETGPLRIGTPIVDLATGLYATIGILMALHERRRSGLGQYVDMALYDCAMSLLHPHAANYFLDGSRPRLTGNTHPNVTPCDKFATRSGEIFVVIGTDRQFRRLVELLGIPNLAADPRFATNSDRSRNRAALYPLLAEALSQHDGVALSRTLLAEGLPIGPVMSMDEALGADHTHARSMVYEHHGYKGLGTPIKLSRTPGGLRRTPPRLAEHARDILREAGFTDADMDELEHIGATAPRRAR</sequence>
<dbReference type="SUPFAM" id="SSF89796">
    <property type="entry name" value="CoA-transferase family III (CaiB/BaiF)"/>
    <property type="match status" value="1"/>
</dbReference>
<dbReference type="InterPro" id="IPR044855">
    <property type="entry name" value="CoA-Trfase_III_dom3_sf"/>
</dbReference>
<protein>
    <submittedName>
        <fullName evidence="3">CaiB/BaiF CoA-transferase family protein</fullName>
    </submittedName>
</protein>
<dbReference type="Pfam" id="PF02515">
    <property type="entry name" value="CoA_transf_3"/>
    <property type="match status" value="1"/>
</dbReference>
<evidence type="ECO:0000313" key="3">
    <source>
        <dbReference type="EMBL" id="GAA0518604.1"/>
    </source>
</evidence>
<feature type="region of interest" description="Disordered" evidence="2">
    <location>
        <begin position="1"/>
        <end position="24"/>
    </location>
</feature>
<organism evidence="3 4">
    <name type="scientific">Pigmentiphaga daeguensis</name>
    <dbReference type="NCBI Taxonomy" id="414049"/>
    <lineage>
        <taxon>Bacteria</taxon>
        <taxon>Pseudomonadati</taxon>
        <taxon>Pseudomonadota</taxon>
        <taxon>Betaproteobacteria</taxon>
        <taxon>Burkholderiales</taxon>
        <taxon>Alcaligenaceae</taxon>
        <taxon>Pigmentiphaga</taxon>
    </lineage>
</organism>
<evidence type="ECO:0000256" key="2">
    <source>
        <dbReference type="SAM" id="MobiDB-lite"/>
    </source>
</evidence>
<evidence type="ECO:0000256" key="1">
    <source>
        <dbReference type="ARBA" id="ARBA00022679"/>
    </source>
</evidence>
<proteinExistence type="predicted"/>
<gene>
    <name evidence="3" type="ORF">GCM10009097_40160</name>
</gene>